<organism evidence="3 4">
    <name type="scientific">Dyadobacter fermentans (strain ATCC 700827 / DSM 18053 / CIP 107007 / KCTC 52180 / NS114)</name>
    <dbReference type="NCBI Taxonomy" id="471854"/>
    <lineage>
        <taxon>Bacteria</taxon>
        <taxon>Pseudomonadati</taxon>
        <taxon>Bacteroidota</taxon>
        <taxon>Cytophagia</taxon>
        <taxon>Cytophagales</taxon>
        <taxon>Spirosomataceae</taxon>
        <taxon>Dyadobacter</taxon>
    </lineage>
</organism>
<dbReference type="KEGG" id="dfe:Dfer_5637"/>
<gene>
    <name evidence="3" type="ordered locus">Dfer_5637</name>
</gene>
<dbReference type="STRING" id="471854.Dfer_5637"/>
<evidence type="ECO:0000313" key="3">
    <source>
        <dbReference type="EMBL" id="ACT96827.1"/>
    </source>
</evidence>
<evidence type="ECO:0008006" key="5">
    <source>
        <dbReference type="Google" id="ProtNLM"/>
    </source>
</evidence>
<dbReference type="RefSeq" id="WP_015815067.1">
    <property type="nucleotide sequence ID" value="NC_013037.1"/>
</dbReference>
<comment type="subcellular location">
    <subcellularLocation>
        <location evidence="1">Cell envelope</location>
    </subcellularLocation>
</comment>
<evidence type="ECO:0000313" key="4">
    <source>
        <dbReference type="Proteomes" id="UP000002011"/>
    </source>
</evidence>
<dbReference type="InterPro" id="IPR050465">
    <property type="entry name" value="UPF0194_transport"/>
</dbReference>
<dbReference type="HOGENOM" id="CLU_018816_6_3_10"/>
<dbReference type="PANTHER" id="PTHR32347">
    <property type="entry name" value="EFFLUX SYSTEM COMPONENT YKNX-RELATED"/>
    <property type="match status" value="1"/>
</dbReference>
<dbReference type="Gene3D" id="2.40.50.100">
    <property type="match status" value="1"/>
</dbReference>
<dbReference type="PANTHER" id="PTHR32347:SF23">
    <property type="entry name" value="BLL5650 PROTEIN"/>
    <property type="match status" value="1"/>
</dbReference>
<dbReference type="PROSITE" id="PS51257">
    <property type="entry name" value="PROKAR_LIPOPROTEIN"/>
    <property type="match status" value="1"/>
</dbReference>
<protein>
    <recommendedName>
        <fullName evidence="5">ABC transport system, lipoprotein</fullName>
    </recommendedName>
</protein>
<dbReference type="AlphaFoldDB" id="C6VWS7"/>
<reference evidence="3 4" key="1">
    <citation type="journal article" date="2009" name="Stand. Genomic Sci.">
        <title>Complete genome sequence of Dyadobacter fermentans type strain (NS114).</title>
        <authorList>
            <person name="Lang E."/>
            <person name="Lapidus A."/>
            <person name="Chertkov O."/>
            <person name="Brettin T."/>
            <person name="Detter J.C."/>
            <person name="Han C."/>
            <person name="Copeland A."/>
            <person name="Glavina Del Rio T."/>
            <person name="Nolan M."/>
            <person name="Chen F."/>
            <person name="Lucas S."/>
            <person name="Tice H."/>
            <person name="Cheng J.F."/>
            <person name="Land M."/>
            <person name="Hauser L."/>
            <person name="Chang Y.J."/>
            <person name="Jeffries C.D."/>
            <person name="Kopitz M."/>
            <person name="Bruce D."/>
            <person name="Goodwin L."/>
            <person name="Pitluck S."/>
            <person name="Ovchinnikova G."/>
            <person name="Pati A."/>
            <person name="Ivanova N."/>
            <person name="Mavrommatis K."/>
            <person name="Chen A."/>
            <person name="Palaniappan K."/>
            <person name="Chain P."/>
            <person name="Bristow J."/>
            <person name="Eisen J.A."/>
            <person name="Markowitz V."/>
            <person name="Hugenholtz P."/>
            <person name="Goker M."/>
            <person name="Rohde M."/>
            <person name="Kyrpides N.C."/>
            <person name="Klenk H.P."/>
        </authorList>
    </citation>
    <scope>NUCLEOTIDE SEQUENCE [LARGE SCALE GENOMIC DNA]</scope>
    <source>
        <strain evidence="4">ATCC 700827 / DSM 18053 / CIP 107007 / KCTC 52180 / NS114</strain>
    </source>
</reference>
<evidence type="ECO:0000256" key="2">
    <source>
        <dbReference type="ARBA" id="ARBA00023054"/>
    </source>
</evidence>
<evidence type="ECO:0000256" key="1">
    <source>
        <dbReference type="ARBA" id="ARBA00004196"/>
    </source>
</evidence>
<dbReference type="GO" id="GO:0030313">
    <property type="term" value="C:cell envelope"/>
    <property type="evidence" value="ECO:0007669"/>
    <property type="project" value="UniProtKB-SubCell"/>
</dbReference>
<keyword evidence="4" id="KW-1185">Reference proteome</keyword>
<dbReference type="Proteomes" id="UP000002011">
    <property type="component" value="Chromosome"/>
</dbReference>
<dbReference type="eggNOG" id="COG0845">
    <property type="taxonomic scope" value="Bacteria"/>
</dbReference>
<accession>C6VWS7</accession>
<keyword evidence="2" id="KW-0175">Coiled coil</keyword>
<dbReference type="Gene3D" id="2.40.30.170">
    <property type="match status" value="1"/>
</dbReference>
<dbReference type="EMBL" id="CP001619">
    <property type="protein sequence ID" value="ACT96827.1"/>
    <property type="molecule type" value="Genomic_DNA"/>
</dbReference>
<sequence>MKAYPYLLILAAAAAACNGKENPYDASGTFEAVETIVSAEATGRIMALSLEEGQALKAGETVGYIDSLQLYLRKKQLEAQIRATGSRLPDIVAQTNVYKQQIAVSQVRLDNLLHEQKRIQNLVKADAATPKQLDDVNAQVEELQKQLEVIRKQDAAQTSVLKTQTSGLRADVQPLVVQIEQINDQLAKSRIVNEVNGTVLTKYAEANEVAAAGKPLYKIADLSTIILRAYVTGDQLTGIQLNQQVKVLVDSAGGHYRELPGTIEWISSKAEFTPKTIQTKDERANLVYAVKIRVKNDGYLKIGMYGEVALK</sequence>
<dbReference type="OrthoDB" id="9778236at2"/>
<proteinExistence type="predicted"/>
<name>C6VWS7_DYAFD</name>